<keyword evidence="7" id="KW-0645">Protease</keyword>
<dbReference type="PANTHER" id="PTHR32282">
    <property type="entry name" value="BINDING PROTEIN TRANSPEPTIDASE, PUTATIVE-RELATED"/>
    <property type="match status" value="1"/>
</dbReference>
<dbReference type="GO" id="GO:0071555">
    <property type="term" value="P:cell wall organization"/>
    <property type="evidence" value="ECO:0007669"/>
    <property type="project" value="UniProtKB-KW"/>
</dbReference>
<keyword evidence="11" id="KW-0133">Cell shape</keyword>
<dbReference type="GO" id="GO:0030288">
    <property type="term" value="C:outer membrane-bounded periplasmic space"/>
    <property type="evidence" value="ECO:0007669"/>
    <property type="project" value="TreeGrafter"/>
</dbReference>
<keyword evidence="10 22" id="KW-0378">Hydrolase</keyword>
<feature type="domain" description="Glycosyl transferase family 51" evidence="21">
    <location>
        <begin position="94"/>
        <end position="279"/>
    </location>
</feature>
<keyword evidence="12" id="KW-0573">Peptidoglycan synthesis</keyword>
<comment type="catalytic activity">
    <reaction evidence="16">
        <text>Preferential cleavage: (Ac)2-L-Lys-D-Ala-|-D-Ala. Also transpeptidation of peptidyl-alanyl moieties that are N-acyl substituents of D-alanine.</text>
        <dbReference type="EC" id="3.4.16.4"/>
    </reaction>
</comment>
<dbReference type="Gene3D" id="1.10.3810.10">
    <property type="entry name" value="Biosynthetic peptidoglycan transglycosylase-like"/>
    <property type="match status" value="1"/>
</dbReference>
<comment type="subcellular location">
    <subcellularLocation>
        <location evidence="1">Cell membrane</location>
    </subcellularLocation>
</comment>
<dbReference type="AlphaFoldDB" id="A0A7W5UHT0"/>
<dbReference type="SUPFAM" id="SSF53955">
    <property type="entry name" value="Lysozyme-like"/>
    <property type="match status" value="1"/>
</dbReference>
<feature type="compositionally biased region" description="Low complexity" evidence="18">
    <location>
        <begin position="780"/>
        <end position="799"/>
    </location>
</feature>
<dbReference type="InterPro" id="IPR001264">
    <property type="entry name" value="Glyco_trans_51"/>
</dbReference>
<name>A0A7W5UHT0_9BACT</name>
<dbReference type="EMBL" id="JACICA010000001">
    <property type="protein sequence ID" value="MBB3701608.1"/>
    <property type="molecule type" value="Genomic_DNA"/>
</dbReference>
<evidence type="ECO:0000256" key="8">
    <source>
        <dbReference type="ARBA" id="ARBA00022676"/>
    </source>
</evidence>
<organism evidence="22 23">
    <name type="scientific">Alloprevotella rava</name>
    <dbReference type="NCBI Taxonomy" id="671218"/>
    <lineage>
        <taxon>Bacteria</taxon>
        <taxon>Pseudomonadati</taxon>
        <taxon>Bacteroidota</taxon>
        <taxon>Bacteroidia</taxon>
        <taxon>Bacteroidales</taxon>
        <taxon>Prevotellaceae</taxon>
        <taxon>Alloprevotella</taxon>
    </lineage>
</organism>
<accession>A0A7W5UHT0</accession>
<dbReference type="InterPro" id="IPR023346">
    <property type="entry name" value="Lysozyme-like_dom_sf"/>
</dbReference>
<evidence type="ECO:0000256" key="16">
    <source>
        <dbReference type="ARBA" id="ARBA00034000"/>
    </source>
</evidence>
<keyword evidence="13 19" id="KW-0472">Membrane</keyword>
<evidence type="ECO:0000259" key="21">
    <source>
        <dbReference type="Pfam" id="PF00912"/>
    </source>
</evidence>
<keyword evidence="8 22" id="KW-0328">Glycosyltransferase</keyword>
<dbReference type="EC" id="2.4.1.-" evidence="22"/>
<gene>
    <name evidence="22" type="ORF">FHS60_000050</name>
</gene>
<evidence type="ECO:0000256" key="17">
    <source>
        <dbReference type="ARBA" id="ARBA00049902"/>
    </source>
</evidence>
<sequence length="850" mass="95321">MSEIKKSLLDTLLRPFCWCNRKLKGFWNWYKSLYKGLPWWKKTIVALSSFIAFLIFYIFAVIFNLFWLFGKSPSLNEIMHPKTAMASEIYSADGKVIGKFFSENRMPVEYKDINPVFFKALISTEDERFYKHHGVDFQGMLAAAKDATRGNARGASTITQQLVKNMFKVRSEYGTGLLGKIPGVRILIMKSKEMIIATEIEMTNSKQDILRMYANTVDFGSNAFGIKTAAKTYFNTTPAKLKPEEAAVLVGMLKATTAYNPRTNPERSKSRRNVVLENMYTHNFLSRQEADSLKKLPLKLDFSVESALDGQALYFRDAVADYIKEKCPDLDPYTDGLKIYTTLDTRMQKYAEEAVTQQMKTVQNNFDNHWRGQDPWRDERGNIIPNFIEDRLKKENTYKQLVARYPNDPDSVTYFLNKPHKVKLFTYNGPEERIMSTVDSLKYMVRFMHAGFMAMEPQTGYVRAWVGDIDYKTWQYDKVVSMRQPGSTFKLFVYATAMKQGLTPADTRRDEMIEMTVYDKVKKENTVWRPTNANGRFSGIDMPIRAAFARSINSVAVRLGQEVGIPEIIRTAQDLGVKSPLDDAPALTLGASDVKLEEIVGAYSAVANYGAYIEPTLVTKIVNQDGDVVYETEAKPVQALPWKAAFYMQKILEAGMTDSGGTSQSFQSYLGSALWNKKIDAGGKTGTSNNHSDAWFVGVTPGLVCGAWVGAEDRCIHFRTGALGQGSRTALPIVGLFMQKVLADAELGQKYRQRYAPTPEVVDPATYGGDFNFSAPSDNLADSLSSHQSDSLDSSADDLMGGGGEPLEEPAVTPRPEEVQSSSSRTVISSQKTGTQKVKKEKDSGEDLFN</sequence>
<evidence type="ECO:0000256" key="1">
    <source>
        <dbReference type="ARBA" id="ARBA00004236"/>
    </source>
</evidence>
<dbReference type="InterPro" id="IPR012338">
    <property type="entry name" value="Beta-lactam/transpept-like"/>
</dbReference>
<evidence type="ECO:0000256" key="11">
    <source>
        <dbReference type="ARBA" id="ARBA00022960"/>
    </source>
</evidence>
<dbReference type="GO" id="GO:0008360">
    <property type="term" value="P:regulation of cell shape"/>
    <property type="evidence" value="ECO:0007669"/>
    <property type="project" value="UniProtKB-KW"/>
</dbReference>
<dbReference type="GO" id="GO:0006508">
    <property type="term" value="P:proteolysis"/>
    <property type="evidence" value="ECO:0007669"/>
    <property type="project" value="UniProtKB-KW"/>
</dbReference>
<keyword evidence="5" id="KW-1003">Cell membrane</keyword>
<evidence type="ECO:0000256" key="3">
    <source>
        <dbReference type="ARBA" id="ARBA00007090"/>
    </source>
</evidence>
<dbReference type="Gene3D" id="3.40.710.10">
    <property type="entry name" value="DD-peptidase/beta-lactamase superfamily"/>
    <property type="match status" value="2"/>
</dbReference>
<evidence type="ECO:0000256" key="12">
    <source>
        <dbReference type="ARBA" id="ARBA00022984"/>
    </source>
</evidence>
<comment type="similarity">
    <text evidence="4">In the N-terminal section; belongs to the glycosyltransferase 51 family.</text>
</comment>
<dbReference type="Pfam" id="PF00912">
    <property type="entry name" value="Transgly"/>
    <property type="match status" value="1"/>
</dbReference>
<evidence type="ECO:0000256" key="2">
    <source>
        <dbReference type="ARBA" id="ARBA00004752"/>
    </source>
</evidence>
<dbReference type="SUPFAM" id="SSF56601">
    <property type="entry name" value="beta-lactamase/transpeptidase-like"/>
    <property type="match status" value="1"/>
</dbReference>
<reference evidence="22 23" key="1">
    <citation type="submission" date="2020-08" db="EMBL/GenBank/DDBJ databases">
        <title>Genomic Encyclopedia of Type Strains, Phase IV (KMG-IV): sequencing the most valuable type-strain genomes for metagenomic binning, comparative biology and taxonomic classification.</title>
        <authorList>
            <person name="Goeker M."/>
        </authorList>
    </citation>
    <scope>NUCLEOTIDE SEQUENCE [LARGE SCALE GENOMIC DNA]</scope>
    <source>
        <strain evidence="22 23">DSM 22548</strain>
    </source>
</reference>
<dbReference type="GO" id="GO:0005886">
    <property type="term" value="C:plasma membrane"/>
    <property type="evidence" value="ECO:0007669"/>
    <property type="project" value="UniProtKB-SubCell"/>
</dbReference>
<dbReference type="InterPro" id="IPR050396">
    <property type="entry name" value="Glycosyltr_51/Transpeptidase"/>
</dbReference>
<keyword evidence="19" id="KW-1133">Transmembrane helix</keyword>
<keyword evidence="19" id="KW-0812">Transmembrane</keyword>
<dbReference type="GO" id="GO:0009252">
    <property type="term" value="P:peptidoglycan biosynthetic process"/>
    <property type="evidence" value="ECO:0007669"/>
    <property type="project" value="UniProtKB-KW"/>
</dbReference>
<evidence type="ECO:0000313" key="22">
    <source>
        <dbReference type="EMBL" id="MBB3701608.1"/>
    </source>
</evidence>
<dbReference type="InterPro" id="IPR036950">
    <property type="entry name" value="PBP_transglycosylase"/>
</dbReference>
<feature type="compositionally biased region" description="Low complexity" evidence="18">
    <location>
        <begin position="821"/>
        <end position="830"/>
    </location>
</feature>
<dbReference type="GO" id="GO:0009002">
    <property type="term" value="F:serine-type D-Ala-D-Ala carboxypeptidase activity"/>
    <property type="evidence" value="ECO:0007669"/>
    <property type="project" value="UniProtKB-EC"/>
</dbReference>
<keyword evidence="15" id="KW-0961">Cell wall biogenesis/degradation</keyword>
<evidence type="ECO:0000256" key="13">
    <source>
        <dbReference type="ARBA" id="ARBA00023136"/>
    </source>
</evidence>
<feature type="compositionally biased region" description="Basic and acidic residues" evidence="18">
    <location>
        <begin position="838"/>
        <end position="850"/>
    </location>
</feature>
<comment type="similarity">
    <text evidence="3">In the C-terminal section; belongs to the transpeptidase family.</text>
</comment>
<evidence type="ECO:0000256" key="14">
    <source>
        <dbReference type="ARBA" id="ARBA00023268"/>
    </source>
</evidence>
<keyword evidence="14" id="KW-0511">Multifunctional enzyme</keyword>
<keyword evidence="6" id="KW-0121">Carboxypeptidase</keyword>
<evidence type="ECO:0000259" key="20">
    <source>
        <dbReference type="Pfam" id="PF00905"/>
    </source>
</evidence>
<protein>
    <submittedName>
        <fullName evidence="22">Penicillin-binding protein 1A</fullName>
        <ecNumber evidence="22">2.4.1.-</ecNumber>
        <ecNumber evidence="22">3.4.-.-</ecNumber>
    </submittedName>
</protein>
<dbReference type="PANTHER" id="PTHR32282:SF11">
    <property type="entry name" value="PENICILLIN-BINDING PROTEIN 1B"/>
    <property type="match status" value="1"/>
</dbReference>
<evidence type="ECO:0000256" key="19">
    <source>
        <dbReference type="SAM" id="Phobius"/>
    </source>
</evidence>
<evidence type="ECO:0000256" key="7">
    <source>
        <dbReference type="ARBA" id="ARBA00022670"/>
    </source>
</evidence>
<dbReference type="GO" id="GO:0008658">
    <property type="term" value="F:penicillin binding"/>
    <property type="evidence" value="ECO:0007669"/>
    <property type="project" value="InterPro"/>
</dbReference>
<proteinExistence type="inferred from homology"/>
<dbReference type="Proteomes" id="UP000541425">
    <property type="component" value="Unassembled WGS sequence"/>
</dbReference>
<keyword evidence="9 22" id="KW-0808">Transferase</keyword>
<dbReference type="GO" id="GO:0008955">
    <property type="term" value="F:peptidoglycan glycosyltransferase activity"/>
    <property type="evidence" value="ECO:0007669"/>
    <property type="project" value="UniProtKB-EC"/>
</dbReference>
<evidence type="ECO:0000313" key="23">
    <source>
        <dbReference type="Proteomes" id="UP000541425"/>
    </source>
</evidence>
<dbReference type="RefSeq" id="WP_183693400.1">
    <property type="nucleotide sequence ID" value="NZ_JACICA010000001.1"/>
</dbReference>
<feature type="region of interest" description="Disordered" evidence="18">
    <location>
        <begin position="778"/>
        <end position="850"/>
    </location>
</feature>
<feature type="transmembrane region" description="Helical" evidence="19">
    <location>
        <begin position="44"/>
        <end position="69"/>
    </location>
</feature>
<evidence type="ECO:0000256" key="15">
    <source>
        <dbReference type="ARBA" id="ARBA00023316"/>
    </source>
</evidence>
<evidence type="ECO:0000256" key="6">
    <source>
        <dbReference type="ARBA" id="ARBA00022645"/>
    </source>
</evidence>
<evidence type="ECO:0000256" key="9">
    <source>
        <dbReference type="ARBA" id="ARBA00022679"/>
    </source>
</evidence>
<dbReference type="InterPro" id="IPR001460">
    <property type="entry name" value="PCN-bd_Tpept"/>
</dbReference>
<comment type="pathway">
    <text evidence="2">Cell wall biogenesis; peptidoglycan biosynthesis.</text>
</comment>
<feature type="domain" description="Penicillin-binding protein transpeptidase" evidence="20">
    <location>
        <begin position="451"/>
        <end position="701"/>
    </location>
</feature>
<evidence type="ECO:0000256" key="18">
    <source>
        <dbReference type="SAM" id="MobiDB-lite"/>
    </source>
</evidence>
<comment type="catalytic activity">
    <reaction evidence="17">
        <text>[GlcNAc-(1-&gt;4)-Mur2Ac(oyl-L-Ala-gamma-D-Glu-L-Lys-D-Ala-D-Ala)](n)-di-trans,octa-cis-undecaprenyl diphosphate + beta-D-GlcNAc-(1-&gt;4)-Mur2Ac(oyl-L-Ala-gamma-D-Glu-L-Lys-D-Ala-D-Ala)-di-trans,octa-cis-undecaprenyl diphosphate = [GlcNAc-(1-&gt;4)-Mur2Ac(oyl-L-Ala-gamma-D-Glu-L-Lys-D-Ala-D-Ala)](n+1)-di-trans,octa-cis-undecaprenyl diphosphate + di-trans,octa-cis-undecaprenyl diphosphate + H(+)</text>
        <dbReference type="Rhea" id="RHEA:23708"/>
        <dbReference type="Rhea" id="RHEA-COMP:9602"/>
        <dbReference type="Rhea" id="RHEA-COMP:9603"/>
        <dbReference type="ChEBI" id="CHEBI:15378"/>
        <dbReference type="ChEBI" id="CHEBI:58405"/>
        <dbReference type="ChEBI" id="CHEBI:60033"/>
        <dbReference type="ChEBI" id="CHEBI:78435"/>
        <dbReference type="EC" id="2.4.99.28"/>
    </reaction>
</comment>
<comment type="caution">
    <text evidence="22">The sequence shown here is derived from an EMBL/GenBank/DDBJ whole genome shotgun (WGS) entry which is preliminary data.</text>
</comment>
<dbReference type="EC" id="3.4.-.-" evidence="22"/>
<dbReference type="Pfam" id="PF00905">
    <property type="entry name" value="Transpeptidase"/>
    <property type="match status" value="1"/>
</dbReference>
<evidence type="ECO:0000256" key="10">
    <source>
        <dbReference type="ARBA" id="ARBA00022801"/>
    </source>
</evidence>
<evidence type="ECO:0000256" key="5">
    <source>
        <dbReference type="ARBA" id="ARBA00022475"/>
    </source>
</evidence>
<evidence type="ECO:0000256" key="4">
    <source>
        <dbReference type="ARBA" id="ARBA00007739"/>
    </source>
</evidence>